<sequence length="244" mass="25840">MCAAAFVCALAGFCLAALAGALEWRRVAVAAGGAGLAGCLLGLVVVSLSTGRIAFYGPFETLMVVGLWLGLLAMWDALGGRLAVAAWSWGLGAAFLLWLFAAPLKASPITLIPGYVWMPMFFELRLAAQALLLYAAACHLAAWRGGGQGAPLRGRLALLGGWGAFMAGELVGAWWSYGWLGDFWQWNAGFLSSTALLLLMGLGLHLPPRWAARPWLRLIVGAAPGVALNLVVLNHQINNKKINK</sequence>
<dbReference type="EMBL" id="AP028679">
    <property type="protein sequence ID" value="BEQ14164.1"/>
    <property type="molecule type" value="Genomic_DNA"/>
</dbReference>
<keyword evidence="1" id="KW-1133">Transmembrane helix</keyword>
<dbReference type="KEGG" id="dmp:FAK_12300"/>
<feature type="transmembrane region" description="Helical" evidence="1">
    <location>
        <begin position="183"/>
        <end position="203"/>
    </location>
</feature>
<feature type="transmembrane region" description="Helical" evidence="1">
    <location>
        <begin position="215"/>
        <end position="233"/>
    </location>
</feature>
<feature type="chain" id="PRO_5043941936" description="DUF2157 domain-containing protein" evidence="2">
    <location>
        <begin position="20"/>
        <end position="244"/>
    </location>
</feature>
<keyword evidence="1" id="KW-0472">Membrane</keyword>
<feature type="signal peptide" evidence="2">
    <location>
        <begin position="1"/>
        <end position="19"/>
    </location>
</feature>
<dbReference type="AlphaFoldDB" id="A0AAU9EHX0"/>
<reference evidence="4" key="1">
    <citation type="journal article" date="2023" name="Arch. Microbiol.">
        <title>Desulfoferula mesophilus gen. nov. sp. nov., a mesophilic sulfate-reducing bacterium isolated from a brackish lake sediment.</title>
        <authorList>
            <person name="Watanabe T."/>
            <person name="Yabe T."/>
            <person name="Tsuji J.M."/>
            <person name="Fukui M."/>
        </authorList>
    </citation>
    <scope>NUCLEOTIDE SEQUENCE [LARGE SCALE GENOMIC DNA]</scope>
    <source>
        <strain evidence="4">12FAK</strain>
    </source>
</reference>
<evidence type="ECO:0000313" key="3">
    <source>
        <dbReference type="EMBL" id="BEQ14164.1"/>
    </source>
</evidence>
<evidence type="ECO:0000313" key="4">
    <source>
        <dbReference type="Proteomes" id="UP001366166"/>
    </source>
</evidence>
<keyword evidence="1" id="KW-0812">Transmembrane</keyword>
<feature type="transmembrane region" description="Helical" evidence="1">
    <location>
        <begin position="82"/>
        <end position="104"/>
    </location>
</feature>
<name>A0AAU9EHX0_9BACT</name>
<organism evidence="3 4">
    <name type="scientific">Desulfoferula mesophila</name>
    <dbReference type="NCBI Taxonomy" id="3058419"/>
    <lineage>
        <taxon>Bacteria</taxon>
        <taxon>Pseudomonadati</taxon>
        <taxon>Thermodesulfobacteriota</taxon>
        <taxon>Desulfarculia</taxon>
        <taxon>Desulfarculales</taxon>
        <taxon>Desulfarculaceae</taxon>
        <taxon>Desulfoferula</taxon>
    </lineage>
</organism>
<evidence type="ECO:0000256" key="2">
    <source>
        <dbReference type="SAM" id="SignalP"/>
    </source>
</evidence>
<feature type="transmembrane region" description="Helical" evidence="1">
    <location>
        <begin position="124"/>
        <end position="144"/>
    </location>
</feature>
<evidence type="ECO:0000256" key="1">
    <source>
        <dbReference type="SAM" id="Phobius"/>
    </source>
</evidence>
<evidence type="ECO:0008006" key="5">
    <source>
        <dbReference type="Google" id="ProtNLM"/>
    </source>
</evidence>
<accession>A0AAU9EHX0</accession>
<keyword evidence="4" id="KW-1185">Reference proteome</keyword>
<protein>
    <recommendedName>
        <fullName evidence="5">DUF2157 domain-containing protein</fullName>
    </recommendedName>
</protein>
<dbReference type="Proteomes" id="UP001366166">
    <property type="component" value="Chromosome"/>
</dbReference>
<proteinExistence type="predicted"/>
<keyword evidence="2" id="KW-0732">Signal</keyword>
<gene>
    <name evidence="3" type="ORF">FAK_12300</name>
</gene>
<feature type="transmembrane region" description="Helical" evidence="1">
    <location>
        <begin position="54"/>
        <end position="75"/>
    </location>
</feature>
<feature type="transmembrane region" description="Helical" evidence="1">
    <location>
        <begin position="156"/>
        <end position="177"/>
    </location>
</feature>